<comment type="caution">
    <text evidence="1">The sequence shown here is derived from an EMBL/GenBank/DDBJ whole genome shotgun (WGS) entry which is preliminary data.</text>
</comment>
<dbReference type="RefSeq" id="WP_206872469.1">
    <property type="nucleotide sequence ID" value="NZ_BMBA01000008.1"/>
</dbReference>
<dbReference type="Gene3D" id="1.10.1330.10">
    <property type="entry name" value="Dockerin domain"/>
    <property type="match status" value="1"/>
</dbReference>
<proteinExistence type="predicted"/>
<accession>A0ABQ1EH24</accession>
<protein>
    <recommendedName>
        <fullName evidence="3">Dockerin domain-containing protein</fullName>
    </recommendedName>
</protein>
<gene>
    <name evidence="1" type="ORF">CSC2_44840</name>
</gene>
<evidence type="ECO:0000313" key="2">
    <source>
        <dbReference type="Proteomes" id="UP000663802"/>
    </source>
</evidence>
<dbReference type="Proteomes" id="UP000663802">
    <property type="component" value="Unassembled WGS sequence"/>
</dbReference>
<reference evidence="1 2" key="1">
    <citation type="journal article" date="2021" name="Int. J. Syst. Evol. Microbiol.">
        <title>Clostridium zeae sp. nov., isolated from corn silage.</title>
        <authorList>
            <person name="Kobayashi H."/>
            <person name="Tanizawa Y."/>
            <person name="Yagura M."/>
            <person name="Sakamoto M."/>
            <person name="Ohkuma M."/>
            <person name="Tohno M."/>
        </authorList>
    </citation>
    <scope>NUCLEOTIDE SEQUENCE [LARGE SCALE GENOMIC DNA]</scope>
    <source>
        <strain evidence="1 2">CSC2</strain>
    </source>
</reference>
<dbReference type="EMBL" id="BMBA01000008">
    <property type="protein sequence ID" value="GFZ33958.1"/>
    <property type="molecule type" value="Genomic_DNA"/>
</dbReference>
<keyword evidence="2" id="KW-1185">Reference proteome</keyword>
<sequence>MKIKRRLISMVLLNIFTFVNVLNGLGVSAFASENTEIASQKQLEVTNIKGDLSNKAKAEAKPALNETKRVMAQTILNSEVDNVTVRIMNPFDTSKPLVSGSIVLKGDDQKIYTTNQDGYVNLPKSKLQTDSTILIKVDNGSATAAFSTSVDLNSSSPNVSISNTSLSKINIKPYMPNNYAVNISNMDIQIDYMNEYSKIESKLDSNGQKTLYTNLDISGATVSGNNTFLTSVYSGNGDIEINNFDVFNLKIDMLAENSDDLRLLNLVGARLVAEEYLVKTSGNYILSRGNYMYSYTGQKYLYTGKFNTLSVMKSELKFGTIFNASIQYEDKSNSNEVNVDETITAKLVMKDEYENKVAPLLATSTSYSALINGVEDSTASVTVSGDSIYKIKVGRRDDTKDFTVGLKITMDNKQYTTNALTYKYNTNVNRKKIIVKDPEGNLMKSGAIHDSSVSSINGTVIDNGEMYIDQEILNSGVKNVSIYGTNSKGEGIIYAPLSIDANTNEIYFNNEKRVYIKNNIQDAVGRIYFDIYSESNDKNRVSIYNEVFSLKKDYTDKFNDKYVWLPSDASLISTYYNDYTNENAQSYFLMDRTNASSSVNLDYTKTTKLNVNSNYKNSVSLSYKIDGSYIVNRIYDSSTITRNITSDICEGYKVNVGDIIEGVTYNMELGNKISGSEYTINLGNTFNIKADYSNSNLIGNDKVGKALINITDEYNNKVFLNRGYSRGEETRDLVELSQNGQIVESIGSNLQIDKSPYELDFATKVQGGHLDAVFKINIFDKLYSSNVLTYDNTGCKEYTVKDPTGALLENGEISAEDGSKYSIVKGKTLVPIDKSLGKTASIYGKTKDGDYVLNPRLSINGEELNLSLLGTKKVISTNGKDIASVSNGEFKLYCADQYSDYYIDETWDMNSFNSISNLKVWLQPGVEYRVSNFINTNGDAQYLLTKSFGDDVSNITLSTDKLVELKVSSAYENANININVQQDNVQTIEKPINMAKKTFITENQLKCLEASYVDQNDSTKNVNYKLADNEIIKGKQHTILLGNKFKPYCTYTNNKVLFYGDMIVAADKGLTDEYNNYKSDAKGSSLIELEFIDATGKVIKTTSRFSLIGRVPTTIPTGKYSVRTNVYVNNEKVFSNTINDVYVAGASAIKIKLSQYSYNIKFYDESNLIYSNSYNKGGNIYIPTYLLESGKHYNYSLLDSDNGVIEHIKSDFLLDGTSQTDVTTKASVDLKVSSNVKKLILTTSDGQSIDYDTADHSTKSTTLSLVEGEQYSISAYCEDGADSYWSKKVVKVDKSISVINFDKDALKKVSLINKFNNSVEIIGCTAKDTTTGQIYSLGRALEEVRSIYLPIGKYEFNFKTRLNDSNILNDYKKNIDLSQSDNSISIGSDISYDIELDKSVYNSGEKISGKIVNVKDGDNKLSGYENLSLDSSSLVINLMHGMKIIKSFNGTIPAQLKGDCIIKVKGNLQGLGNVETKPINIVVNGSGSIKEGDINLDGVVDIFDIIYVARDFGKLKGQSDYDPRVNLDSSDNVIDTKDLARAAVNYGN</sequence>
<evidence type="ECO:0008006" key="3">
    <source>
        <dbReference type="Google" id="ProtNLM"/>
    </source>
</evidence>
<name>A0ABQ1EH24_9CLOT</name>
<evidence type="ECO:0000313" key="1">
    <source>
        <dbReference type="EMBL" id="GFZ33958.1"/>
    </source>
</evidence>
<dbReference type="InterPro" id="IPR036439">
    <property type="entry name" value="Dockerin_dom_sf"/>
</dbReference>
<organism evidence="1 2">
    <name type="scientific">Clostridium zeae</name>
    <dbReference type="NCBI Taxonomy" id="2759022"/>
    <lineage>
        <taxon>Bacteria</taxon>
        <taxon>Bacillati</taxon>
        <taxon>Bacillota</taxon>
        <taxon>Clostridia</taxon>
        <taxon>Eubacteriales</taxon>
        <taxon>Clostridiaceae</taxon>
        <taxon>Clostridium</taxon>
    </lineage>
</organism>